<evidence type="ECO:0008006" key="4">
    <source>
        <dbReference type="Google" id="ProtNLM"/>
    </source>
</evidence>
<feature type="compositionally biased region" description="Low complexity" evidence="1">
    <location>
        <begin position="125"/>
        <end position="136"/>
    </location>
</feature>
<evidence type="ECO:0000313" key="2">
    <source>
        <dbReference type="EMBL" id="GAT45642.1"/>
    </source>
</evidence>
<dbReference type="Proteomes" id="UP000815677">
    <property type="component" value="Unassembled WGS sequence"/>
</dbReference>
<gene>
    <name evidence="2" type="ORF">MCHLO_03207</name>
</gene>
<dbReference type="InterPro" id="IPR036269">
    <property type="entry name" value="Rho_N_sf"/>
</dbReference>
<keyword evidence="3" id="KW-1185">Reference proteome</keyword>
<feature type="region of interest" description="Disordered" evidence="1">
    <location>
        <begin position="117"/>
        <end position="143"/>
    </location>
</feature>
<protein>
    <recommendedName>
        <fullName evidence="4">Rho termination factor N-terminal domain-containing protein</fullName>
    </recommendedName>
</protein>
<reference evidence="2" key="1">
    <citation type="submission" date="2014-09" db="EMBL/GenBank/DDBJ databases">
        <title>Genome sequence of the luminous mushroom Mycena chlorophos for searching fungal bioluminescence genes.</title>
        <authorList>
            <person name="Tanaka Y."/>
            <person name="Kasuga D."/>
            <person name="Oba Y."/>
            <person name="Hase S."/>
            <person name="Sato K."/>
            <person name="Oba Y."/>
            <person name="Sakakibara Y."/>
        </authorList>
    </citation>
    <scope>NUCLEOTIDE SEQUENCE</scope>
</reference>
<sequence>MYTQETLRNYNFHALQEICKQGGVPSYSRLKKEALITHMLQYPAELGRAWTLAHGIHIQSTHPTAASHSELRAQAVTTAFVSETEEDEADHWALAVLPAETITDAVPSQVVYGWGPYVPPPPPSSQCHSGSSSSGGIDENRRS</sequence>
<dbReference type="EMBL" id="DF841629">
    <property type="protein sequence ID" value="GAT45642.1"/>
    <property type="molecule type" value="Genomic_DNA"/>
</dbReference>
<name>A0ABQ0L3S5_MYCCL</name>
<evidence type="ECO:0000256" key="1">
    <source>
        <dbReference type="SAM" id="MobiDB-lite"/>
    </source>
</evidence>
<proteinExistence type="predicted"/>
<accession>A0ABQ0L3S5</accession>
<organism evidence="2 3">
    <name type="scientific">Mycena chlorophos</name>
    <name type="common">Agaric fungus</name>
    <name type="synonym">Agaricus chlorophos</name>
    <dbReference type="NCBI Taxonomy" id="658473"/>
    <lineage>
        <taxon>Eukaryota</taxon>
        <taxon>Fungi</taxon>
        <taxon>Dikarya</taxon>
        <taxon>Basidiomycota</taxon>
        <taxon>Agaricomycotina</taxon>
        <taxon>Agaricomycetes</taxon>
        <taxon>Agaricomycetidae</taxon>
        <taxon>Agaricales</taxon>
        <taxon>Marasmiineae</taxon>
        <taxon>Mycenaceae</taxon>
        <taxon>Mycena</taxon>
    </lineage>
</organism>
<evidence type="ECO:0000313" key="3">
    <source>
        <dbReference type="Proteomes" id="UP000815677"/>
    </source>
</evidence>
<dbReference type="SUPFAM" id="SSF68912">
    <property type="entry name" value="Rho N-terminal domain-like"/>
    <property type="match status" value="1"/>
</dbReference>